<evidence type="ECO:0000259" key="1">
    <source>
        <dbReference type="Pfam" id="PF01370"/>
    </source>
</evidence>
<gene>
    <name evidence="2" type="ORF">ACFSUF_21890</name>
</gene>
<protein>
    <submittedName>
        <fullName evidence="2">NAD-dependent epimerase/dehydratase family protein</fullName>
    </submittedName>
</protein>
<organism evidence="2 3">
    <name type="scientific">Paenibacillus gansuensis</name>
    <dbReference type="NCBI Taxonomy" id="306542"/>
    <lineage>
        <taxon>Bacteria</taxon>
        <taxon>Bacillati</taxon>
        <taxon>Bacillota</taxon>
        <taxon>Bacilli</taxon>
        <taxon>Bacillales</taxon>
        <taxon>Paenibacillaceae</taxon>
        <taxon>Paenibacillus</taxon>
    </lineage>
</organism>
<proteinExistence type="predicted"/>
<dbReference type="PANTHER" id="PTHR48079">
    <property type="entry name" value="PROTEIN YEEZ"/>
    <property type="match status" value="1"/>
</dbReference>
<dbReference type="InterPro" id="IPR051783">
    <property type="entry name" value="NAD(P)-dependent_oxidoreduct"/>
</dbReference>
<dbReference type="Gene3D" id="3.40.50.720">
    <property type="entry name" value="NAD(P)-binding Rossmann-like Domain"/>
    <property type="match status" value="1"/>
</dbReference>
<evidence type="ECO:0000313" key="2">
    <source>
        <dbReference type="EMBL" id="MFD2615074.1"/>
    </source>
</evidence>
<keyword evidence="3" id="KW-1185">Reference proteome</keyword>
<dbReference type="InterPro" id="IPR036291">
    <property type="entry name" value="NAD(P)-bd_dom_sf"/>
</dbReference>
<dbReference type="SUPFAM" id="SSF51735">
    <property type="entry name" value="NAD(P)-binding Rossmann-fold domains"/>
    <property type="match status" value="1"/>
</dbReference>
<dbReference type="PANTHER" id="PTHR48079:SF6">
    <property type="entry name" value="NAD(P)-BINDING DOMAIN-CONTAINING PROTEIN-RELATED"/>
    <property type="match status" value="1"/>
</dbReference>
<dbReference type="InterPro" id="IPR001509">
    <property type="entry name" value="Epimerase_deHydtase"/>
</dbReference>
<name>A0ABW5PJQ2_9BACL</name>
<comment type="caution">
    <text evidence="2">The sequence shown here is derived from an EMBL/GenBank/DDBJ whole genome shotgun (WGS) entry which is preliminary data.</text>
</comment>
<dbReference type="Proteomes" id="UP001597541">
    <property type="component" value="Unassembled WGS sequence"/>
</dbReference>
<reference evidence="3" key="1">
    <citation type="journal article" date="2019" name="Int. J. Syst. Evol. Microbiol.">
        <title>The Global Catalogue of Microorganisms (GCM) 10K type strain sequencing project: providing services to taxonomists for standard genome sequencing and annotation.</title>
        <authorList>
            <consortium name="The Broad Institute Genomics Platform"/>
            <consortium name="The Broad Institute Genome Sequencing Center for Infectious Disease"/>
            <person name="Wu L."/>
            <person name="Ma J."/>
        </authorList>
    </citation>
    <scope>NUCLEOTIDE SEQUENCE [LARGE SCALE GENOMIC DNA]</scope>
    <source>
        <strain evidence="3">KCTC 3950</strain>
    </source>
</reference>
<dbReference type="RefSeq" id="WP_377606595.1">
    <property type="nucleotide sequence ID" value="NZ_JBHUME010000015.1"/>
</dbReference>
<evidence type="ECO:0000313" key="3">
    <source>
        <dbReference type="Proteomes" id="UP001597541"/>
    </source>
</evidence>
<accession>A0ABW5PJQ2</accession>
<sequence length="292" mass="32487">MAQRILVLGGTRFFGRRLVHRLLEQGASVTVATRGNLADDFGDRVQRLLIDREQPSQLAEAALGHNWDVIYDNICYSPQAAEKACELFDGKVKRYIFTSTLSVYPYGGRDMKEDEFDPYGYDAGGHGEAGLSYAEGKRAAEAVLFSKAPFPVVAVRFPIVLGTDDYTLRMQFHMDRIRQGIAIGIPNPEAKMGFISAAEAADFLVWLKESDVTGPVNACSSGTLSIRDIISMMESEIGKPALIEKETAVENQSPFGVPDDWYMSAAKAEQAGYRFRQLRDWFMPLIKELNHS</sequence>
<feature type="domain" description="NAD-dependent epimerase/dehydratase" evidence="1">
    <location>
        <begin position="5"/>
        <end position="164"/>
    </location>
</feature>
<dbReference type="Pfam" id="PF01370">
    <property type="entry name" value="Epimerase"/>
    <property type="match status" value="1"/>
</dbReference>
<dbReference type="EMBL" id="JBHUME010000015">
    <property type="protein sequence ID" value="MFD2615074.1"/>
    <property type="molecule type" value="Genomic_DNA"/>
</dbReference>